<organism evidence="8 9">
    <name type="scientific">Neobacillus kokaensis</name>
    <dbReference type="NCBI Taxonomy" id="2759023"/>
    <lineage>
        <taxon>Bacteria</taxon>
        <taxon>Bacillati</taxon>
        <taxon>Bacillota</taxon>
        <taxon>Bacilli</taxon>
        <taxon>Bacillales</taxon>
        <taxon>Bacillaceae</taxon>
        <taxon>Neobacillus</taxon>
    </lineage>
</organism>
<reference evidence="8 9" key="1">
    <citation type="journal article" date="2022" name="Int. J. Syst. Evol. Microbiol.">
        <title>Neobacillus kokaensis sp. nov., isolated from soil.</title>
        <authorList>
            <person name="Yuki K."/>
            <person name="Matsubara H."/>
            <person name="Yamaguchi S."/>
        </authorList>
    </citation>
    <scope>NUCLEOTIDE SEQUENCE [LARGE SCALE GENOMIC DNA]</scope>
    <source>
        <strain evidence="8 9">LOB 377</strain>
    </source>
</reference>
<sequence>MLFLFFAPVLFLVVFGKKMLVFKSCSTVNKLSVACCMLFAHVTGIAAVYAGGKAQNSAYDLYFKNSYSQLSVERLGLLTTMRLDLQRLITGWSPEVELAVPHGSKYIPATPPSESLKENPNEREASGKIVEYNTLDIDFAKFAANEKNQQLKEMHQYFEQVQPTAKNKYTGKYKGYNLILITAEGFSPYAVHKDVTPTLYKLVNNGYRFTNFYNPLWGVSTSDGEYVACTGLIPKSGVWSFKQSGKNYLPFVMGNQLQKQNYKTMAFHDHSYTYYGRNVSHPNMGYEYKAVGNGLDVKKTWPESDLEMMEKTIPEYIDNQPFHTYYMTVSGHMQYSFTGNYIAYKNKNLVQNLPYSEQAKAYIATQVELDRALKYLLDQLEEAGIADKTLIALSPDHYPYGLDMKTINELAGHPVEKNFELYKSTFILYSKGMKPTTVKKPISSLDIIPTISNLLGLKYDSRLLMGQDIFSNTKPLVIFSNKSFITERGRYNSVTNQFISNNGKTVSKDYIKKMSAIVEEKFYYSAKILETDYYRRILAEN</sequence>
<comment type="subcellular location">
    <subcellularLocation>
        <location evidence="1">Cell membrane</location>
        <topology evidence="1">Multi-pass membrane protein</topology>
    </subcellularLocation>
</comment>
<dbReference type="Gene3D" id="3.40.720.10">
    <property type="entry name" value="Alkaline Phosphatase, subunit A"/>
    <property type="match status" value="1"/>
</dbReference>
<dbReference type="Pfam" id="PF00884">
    <property type="entry name" value="Sulfatase"/>
    <property type="match status" value="1"/>
</dbReference>
<dbReference type="InterPro" id="IPR000917">
    <property type="entry name" value="Sulfatase_N"/>
</dbReference>
<dbReference type="Gene3D" id="3.30.1120.170">
    <property type="match status" value="1"/>
</dbReference>
<evidence type="ECO:0000256" key="5">
    <source>
        <dbReference type="ARBA" id="ARBA00022989"/>
    </source>
</evidence>
<dbReference type="InterPro" id="IPR050448">
    <property type="entry name" value="OpgB/LTA_synthase_biosynth"/>
</dbReference>
<dbReference type="Proteomes" id="UP000637074">
    <property type="component" value="Unassembled WGS sequence"/>
</dbReference>
<comment type="pathway">
    <text evidence="2">Cell wall biogenesis; lipoteichoic acid biosynthesis.</text>
</comment>
<comment type="caution">
    <text evidence="8">The sequence shown here is derived from an EMBL/GenBank/DDBJ whole genome shotgun (WGS) entry which is preliminary data.</text>
</comment>
<evidence type="ECO:0000313" key="8">
    <source>
        <dbReference type="EMBL" id="GHH98433.1"/>
    </source>
</evidence>
<keyword evidence="5" id="KW-1133">Transmembrane helix</keyword>
<keyword evidence="4" id="KW-0812">Transmembrane</keyword>
<keyword evidence="6" id="KW-0472">Membrane</keyword>
<feature type="domain" description="Sulfatase N-terminal" evidence="7">
    <location>
        <begin position="177"/>
        <end position="456"/>
    </location>
</feature>
<dbReference type="PANTHER" id="PTHR47371">
    <property type="entry name" value="LIPOTEICHOIC ACID SYNTHASE"/>
    <property type="match status" value="1"/>
</dbReference>
<evidence type="ECO:0000256" key="2">
    <source>
        <dbReference type="ARBA" id="ARBA00004936"/>
    </source>
</evidence>
<accession>A0ABQ3N4J5</accession>
<evidence type="ECO:0000256" key="3">
    <source>
        <dbReference type="ARBA" id="ARBA00022475"/>
    </source>
</evidence>
<protein>
    <recommendedName>
        <fullName evidence="7">Sulfatase N-terminal domain-containing protein</fullName>
    </recommendedName>
</protein>
<name>A0ABQ3N4J5_9BACI</name>
<evidence type="ECO:0000256" key="4">
    <source>
        <dbReference type="ARBA" id="ARBA00022692"/>
    </source>
</evidence>
<keyword evidence="3" id="KW-1003">Cell membrane</keyword>
<proteinExistence type="predicted"/>
<dbReference type="CDD" id="cd16015">
    <property type="entry name" value="LTA_synthase"/>
    <property type="match status" value="1"/>
</dbReference>
<dbReference type="PANTHER" id="PTHR47371:SF3">
    <property type="entry name" value="PHOSPHOGLYCEROL TRANSFERASE I"/>
    <property type="match status" value="1"/>
</dbReference>
<dbReference type="InterPro" id="IPR017850">
    <property type="entry name" value="Alkaline_phosphatase_core_sf"/>
</dbReference>
<evidence type="ECO:0000256" key="1">
    <source>
        <dbReference type="ARBA" id="ARBA00004651"/>
    </source>
</evidence>
<evidence type="ECO:0000313" key="9">
    <source>
        <dbReference type="Proteomes" id="UP000637074"/>
    </source>
</evidence>
<evidence type="ECO:0000259" key="7">
    <source>
        <dbReference type="Pfam" id="PF00884"/>
    </source>
</evidence>
<keyword evidence="9" id="KW-1185">Reference proteome</keyword>
<dbReference type="EMBL" id="BNDS01000007">
    <property type="protein sequence ID" value="GHH98433.1"/>
    <property type="molecule type" value="Genomic_DNA"/>
</dbReference>
<dbReference type="SUPFAM" id="SSF53649">
    <property type="entry name" value="Alkaline phosphatase-like"/>
    <property type="match status" value="1"/>
</dbReference>
<gene>
    <name evidence="8" type="ORF">AM1BK_19760</name>
</gene>
<evidence type="ECO:0000256" key="6">
    <source>
        <dbReference type="ARBA" id="ARBA00023136"/>
    </source>
</evidence>